<evidence type="ECO:0000313" key="1">
    <source>
        <dbReference type="EMBL" id="JAH55494.1"/>
    </source>
</evidence>
<organism evidence="1">
    <name type="scientific">Anguilla anguilla</name>
    <name type="common">European freshwater eel</name>
    <name type="synonym">Muraena anguilla</name>
    <dbReference type="NCBI Taxonomy" id="7936"/>
    <lineage>
        <taxon>Eukaryota</taxon>
        <taxon>Metazoa</taxon>
        <taxon>Chordata</taxon>
        <taxon>Craniata</taxon>
        <taxon>Vertebrata</taxon>
        <taxon>Euteleostomi</taxon>
        <taxon>Actinopterygii</taxon>
        <taxon>Neopterygii</taxon>
        <taxon>Teleostei</taxon>
        <taxon>Anguilliformes</taxon>
        <taxon>Anguillidae</taxon>
        <taxon>Anguilla</taxon>
    </lineage>
</organism>
<dbReference type="AlphaFoldDB" id="A0A0E9TP55"/>
<accession>A0A0E9TP55</accession>
<name>A0A0E9TP55_ANGAN</name>
<sequence length="31" mass="3586">MANEESFTSDFKISEGEYHVHVIEIMQITTV</sequence>
<proteinExistence type="predicted"/>
<protein>
    <submittedName>
        <fullName evidence="1">Uncharacterized protein</fullName>
    </submittedName>
</protein>
<reference evidence="1" key="2">
    <citation type="journal article" date="2015" name="Fish Shellfish Immunol.">
        <title>Early steps in the European eel (Anguilla anguilla)-Vibrio vulnificus interaction in the gills: Role of the RtxA13 toxin.</title>
        <authorList>
            <person name="Callol A."/>
            <person name="Pajuelo D."/>
            <person name="Ebbesson L."/>
            <person name="Teles M."/>
            <person name="MacKenzie S."/>
            <person name="Amaro C."/>
        </authorList>
    </citation>
    <scope>NUCLEOTIDE SEQUENCE</scope>
</reference>
<reference evidence="1" key="1">
    <citation type="submission" date="2014-11" db="EMBL/GenBank/DDBJ databases">
        <authorList>
            <person name="Amaro Gonzalez C."/>
        </authorList>
    </citation>
    <scope>NUCLEOTIDE SEQUENCE</scope>
</reference>
<dbReference type="EMBL" id="GBXM01053083">
    <property type="protein sequence ID" value="JAH55494.1"/>
    <property type="molecule type" value="Transcribed_RNA"/>
</dbReference>